<evidence type="ECO:0000313" key="4">
    <source>
        <dbReference type="Proteomes" id="UP000074310"/>
    </source>
</evidence>
<reference evidence="3 4" key="1">
    <citation type="journal article" date="2016" name="Front. Microbiol.">
        <title>Genomic Resource of Rice Seed Associated Bacteria.</title>
        <authorList>
            <person name="Midha S."/>
            <person name="Bansal K."/>
            <person name="Sharma S."/>
            <person name="Kumar N."/>
            <person name="Patil P.P."/>
            <person name="Chaudhry V."/>
            <person name="Patil P.B."/>
        </authorList>
    </citation>
    <scope>NUCLEOTIDE SEQUENCE [LARGE SCALE GENOMIC DNA]</scope>
    <source>
        <strain evidence="3 4">NS334</strain>
    </source>
</reference>
<keyword evidence="1" id="KW-0732">Signal</keyword>
<name>A0A147I396_9SPHN</name>
<dbReference type="NCBIfam" id="NF038126">
    <property type="entry name" value="PEP_CTERM_FxDxF"/>
    <property type="match status" value="1"/>
</dbReference>
<dbReference type="InterPro" id="IPR013424">
    <property type="entry name" value="Ice-binding_C"/>
</dbReference>
<comment type="caution">
    <text evidence="3">The sequence shown here is derived from an EMBL/GenBank/DDBJ whole genome shotgun (WGS) entry which is preliminary data.</text>
</comment>
<dbReference type="AlphaFoldDB" id="A0A147I396"/>
<feature type="domain" description="Ice-binding protein C-terminal" evidence="2">
    <location>
        <begin position="151"/>
        <end position="175"/>
    </location>
</feature>
<evidence type="ECO:0000313" key="3">
    <source>
        <dbReference type="EMBL" id="KTT72471.1"/>
    </source>
</evidence>
<sequence>MKKIFAAALVAGTMTMASPAMAAALNLCTSAAPCTISMNGTADIQSGIFGNTFTGDVNTYSDYYSFAVPSSGVLAGQVSTISVTLAAGIKLLGLSINGGPDATPVYNSADNTYKASIPMTQSGANPQSLRVTYGVVQTGSYVGNVSWTRNAVPEPATWALMILGFGVVGYAMRRRPSVRIAQAI</sequence>
<proteinExistence type="predicted"/>
<dbReference type="RefSeq" id="WP_058755633.1">
    <property type="nucleotide sequence ID" value="NZ_LDTB01000026.1"/>
</dbReference>
<feature type="chain" id="PRO_5007548295" description="Ice-binding protein C-terminal domain-containing protein" evidence="1">
    <location>
        <begin position="23"/>
        <end position="184"/>
    </location>
</feature>
<accession>A0A147I396</accession>
<dbReference type="NCBIfam" id="TIGR02595">
    <property type="entry name" value="PEP_CTERM"/>
    <property type="match status" value="1"/>
</dbReference>
<protein>
    <recommendedName>
        <fullName evidence="2">Ice-binding protein C-terminal domain-containing protein</fullName>
    </recommendedName>
</protein>
<evidence type="ECO:0000256" key="1">
    <source>
        <dbReference type="SAM" id="SignalP"/>
    </source>
</evidence>
<dbReference type="Proteomes" id="UP000074310">
    <property type="component" value="Unassembled WGS sequence"/>
</dbReference>
<dbReference type="NCBIfam" id="NF035944">
    <property type="entry name" value="PEPxxWA-CTERM"/>
    <property type="match status" value="1"/>
</dbReference>
<evidence type="ECO:0000259" key="2">
    <source>
        <dbReference type="Pfam" id="PF07589"/>
    </source>
</evidence>
<organism evidence="3 4">
    <name type="scientific">Sphingomonas endophytica</name>
    <dbReference type="NCBI Taxonomy" id="869719"/>
    <lineage>
        <taxon>Bacteria</taxon>
        <taxon>Pseudomonadati</taxon>
        <taxon>Pseudomonadota</taxon>
        <taxon>Alphaproteobacteria</taxon>
        <taxon>Sphingomonadales</taxon>
        <taxon>Sphingomonadaceae</taxon>
        <taxon>Sphingomonas</taxon>
    </lineage>
</organism>
<dbReference type="PATRIC" id="fig|869719.3.peg.1491"/>
<dbReference type="EMBL" id="LDTB01000026">
    <property type="protein sequence ID" value="KTT72471.1"/>
    <property type="molecule type" value="Genomic_DNA"/>
</dbReference>
<keyword evidence="4" id="KW-1185">Reference proteome</keyword>
<dbReference type="Pfam" id="PF07589">
    <property type="entry name" value="PEP-CTERM"/>
    <property type="match status" value="1"/>
</dbReference>
<gene>
    <name evidence="3" type="ORF">NS334_09000</name>
</gene>
<feature type="signal peptide" evidence="1">
    <location>
        <begin position="1"/>
        <end position="22"/>
    </location>
</feature>